<evidence type="ECO:0000256" key="4">
    <source>
        <dbReference type="ARBA" id="ARBA00022597"/>
    </source>
</evidence>
<feature type="transmembrane region" description="Helical" evidence="9">
    <location>
        <begin position="61"/>
        <end position="84"/>
    </location>
</feature>
<evidence type="ECO:0000259" key="10">
    <source>
        <dbReference type="PROSITE" id="PS51104"/>
    </source>
</evidence>
<dbReference type="GO" id="GO:0090563">
    <property type="term" value="F:protein-phosphocysteine-sugar phosphotransferase activity"/>
    <property type="evidence" value="ECO:0007669"/>
    <property type="project" value="TreeGrafter"/>
</dbReference>
<evidence type="ECO:0000313" key="12">
    <source>
        <dbReference type="Proteomes" id="UP001168821"/>
    </source>
</evidence>
<keyword evidence="6 9" id="KW-0812">Transmembrane</keyword>
<name>A0AA38HK11_9CUCU</name>
<keyword evidence="5" id="KW-0598">Phosphotransferase system</keyword>
<evidence type="ECO:0000256" key="1">
    <source>
        <dbReference type="ARBA" id="ARBA00004651"/>
    </source>
</evidence>
<evidence type="ECO:0000256" key="2">
    <source>
        <dbReference type="ARBA" id="ARBA00022448"/>
    </source>
</evidence>
<comment type="caution">
    <text evidence="11">The sequence shown here is derived from an EMBL/GenBank/DDBJ whole genome shotgun (WGS) entry which is preliminary data.</text>
</comment>
<dbReference type="PANTHER" id="PTHR30505:SF0">
    <property type="entry name" value="FRUCTOSE-LIKE PTS SYSTEM EIIBC COMPONENT-RELATED"/>
    <property type="match status" value="1"/>
</dbReference>
<evidence type="ECO:0000256" key="5">
    <source>
        <dbReference type="ARBA" id="ARBA00022683"/>
    </source>
</evidence>
<dbReference type="PANTHER" id="PTHR30505">
    <property type="entry name" value="FRUCTOSE-LIKE PERMEASE"/>
    <property type="match status" value="1"/>
</dbReference>
<organism evidence="11 12">
    <name type="scientific">Zophobas morio</name>
    <dbReference type="NCBI Taxonomy" id="2755281"/>
    <lineage>
        <taxon>Eukaryota</taxon>
        <taxon>Metazoa</taxon>
        <taxon>Ecdysozoa</taxon>
        <taxon>Arthropoda</taxon>
        <taxon>Hexapoda</taxon>
        <taxon>Insecta</taxon>
        <taxon>Pterygota</taxon>
        <taxon>Neoptera</taxon>
        <taxon>Endopterygota</taxon>
        <taxon>Coleoptera</taxon>
        <taxon>Polyphaga</taxon>
        <taxon>Cucujiformia</taxon>
        <taxon>Tenebrionidae</taxon>
        <taxon>Zophobas</taxon>
    </lineage>
</organism>
<keyword evidence="4" id="KW-0762">Sugar transport</keyword>
<evidence type="ECO:0000256" key="3">
    <source>
        <dbReference type="ARBA" id="ARBA00022475"/>
    </source>
</evidence>
<dbReference type="Proteomes" id="UP001168821">
    <property type="component" value="Unassembled WGS sequence"/>
</dbReference>
<feature type="transmembrane region" description="Helical" evidence="9">
    <location>
        <begin position="33"/>
        <end position="54"/>
    </location>
</feature>
<dbReference type="EMBL" id="JALNTZ010002773">
    <property type="protein sequence ID" value="KAJ3616845.1"/>
    <property type="molecule type" value="Genomic_DNA"/>
</dbReference>
<evidence type="ECO:0000256" key="8">
    <source>
        <dbReference type="ARBA" id="ARBA00023136"/>
    </source>
</evidence>
<reference evidence="11" key="1">
    <citation type="journal article" date="2023" name="G3 (Bethesda)">
        <title>Whole genome assemblies of Zophobas morio and Tenebrio molitor.</title>
        <authorList>
            <person name="Kaur S."/>
            <person name="Stinson S.A."/>
            <person name="diCenzo G.C."/>
        </authorList>
    </citation>
    <scope>NUCLEOTIDE SEQUENCE</scope>
    <source>
        <strain evidence="11">QUZm001</strain>
    </source>
</reference>
<keyword evidence="3" id="KW-1003">Cell membrane</keyword>
<dbReference type="AlphaFoldDB" id="A0AA38HK11"/>
<dbReference type="GO" id="GO:0005886">
    <property type="term" value="C:plasma membrane"/>
    <property type="evidence" value="ECO:0007669"/>
    <property type="project" value="UniProtKB-SubCell"/>
</dbReference>
<keyword evidence="12" id="KW-1185">Reference proteome</keyword>
<evidence type="ECO:0000256" key="6">
    <source>
        <dbReference type="ARBA" id="ARBA00022692"/>
    </source>
</evidence>
<dbReference type="PROSITE" id="PS51104">
    <property type="entry name" value="PTS_EIIC_TYPE_2"/>
    <property type="match status" value="1"/>
</dbReference>
<evidence type="ECO:0000256" key="7">
    <source>
        <dbReference type="ARBA" id="ARBA00022989"/>
    </source>
</evidence>
<gene>
    <name evidence="11" type="ORF">Zmor_008996</name>
</gene>
<keyword evidence="2" id="KW-0813">Transport</keyword>
<feature type="domain" description="PTS EIIC type-2" evidence="10">
    <location>
        <begin position="1"/>
        <end position="123"/>
    </location>
</feature>
<protein>
    <recommendedName>
        <fullName evidence="10">PTS EIIC type-2 domain-containing protein</fullName>
    </recommendedName>
</protein>
<proteinExistence type="predicted"/>
<comment type="subcellular location">
    <subcellularLocation>
        <location evidence="1">Cell membrane</location>
        <topology evidence="1">Multi-pass membrane protein</topology>
    </subcellularLocation>
</comment>
<evidence type="ECO:0000256" key="9">
    <source>
        <dbReference type="SAM" id="Phobius"/>
    </source>
</evidence>
<evidence type="ECO:0000313" key="11">
    <source>
        <dbReference type="EMBL" id="KAJ3616845.1"/>
    </source>
</evidence>
<accession>A0AA38HK11</accession>
<dbReference type="InterPro" id="IPR013014">
    <property type="entry name" value="PTS_EIIC_2"/>
</dbReference>
<dbReference type="InterPro" id="IPR050864">
    <property type="entry name" value="Bacterial_PTS_Sugar_Transport"/>
</dbReference>
<keyword evidence="7 9" id="KW-1133">Transmembrane helix</keyword>
<sequence>MGSLACAIPVAPLGMGIATFVLPNKFDKEAKNMGVGAFIMGCIGISEGAIPFAIRDPRRAIVCNVIGSAVAGALGGAMGVQDAAAHGGPIVAVLGAVPYGVQTLYYFIAAAAGVAVTSLIYIF</sequence>
<dbReference type="GO" id="GO:0009401">
    <property type="term" value="P:phosphoenolpyruvate-dependent sugar phosphotransferase system"/>
    <property type="evidence" value="ECO:0007669"/>
    <property type="project" value="UniProtKB-KW"/>
</dbReference>
<feature type="transmembrane region" description="Helical" evidence="9">
    <location>
        <begin position="104"/>
        <end position="122"/>
    </location>
</feature>
<keyword evidence="8 9" id="KW-0472">Membrane</keyword>